<evidence type="ECO:0000313" key="2">
    <source>
        <dbReference type="Proteomes" id="UP000192501"/>
    </source>
</evidence>
<reference evidence="1 2" key="1">
    <citation type="journal article" date="2017" name="Environ. Microbiol.">
        <title>Decay of the glycolytic pathway and adaptation to intranuclear parasitism within Enterocytozoonidae microsporidia.</title>
        <authorList>
            <person name="Wiredu Boakye D."/>
            <person name="Jaroenlak P."/>
            <person name="Prachumwat A."/>
            <person name="Williams T.A."/>
            <person name="Bateman K.S."/>
            <person name="Itsathitphaisarn O."/>
            <person name="Sritunyalucksana K."/>
            <person name="Paszkiewicz K.H."/>
            <person name="Moore K.A."/>
            <person name="Stentiford G.D."/>
            <person name="Williams B.A."/>
        </authorList>
    </citation>
    <scope>NUCLEOTIDE SEQUENCE [LARGE SCALE GENOMIC DNA]</scope>
    <source>
        <strain evidence="2">canceri</strain>
    </source>
</reference>
<gene>
    <name evidence="1" type="ORF">A0H76_2104</name>
</gene>
<dbReference type="Proteomes" id="UP000192501">
    <property type="component" value="Unassembled WGS sequence"/>
</dbReference>
<organism evidence="1 2">
    <name type="scientific">Hepatospora eriocheir</name>
    <dbReference type="NCBI Taxonomy" id="1081669"/>
    <lineage>
        <taxon>Eukaryota</taxon>
        <taxon>Fungi</taxon>
        <taxon>Fungi incertae sedis</taxon>
        <taxon>Microsporidia</taxon>
        <taxon>Hepatosporidae</taxon>
        <taxon>Hepatospora</taxon>
    </lineage>
</organism>
<evidence type="ECO:0000313" key="1">
    <source>
        <dbReference type="EMBL" id="ORD98662.1"/>
    </source>
</evidence>
<dbReference type="VEuPathDB" id="MicrosporidiaDB:A0H76_2104"/>
<sequence length="77" mass="9140">MVYVATKRGFDRSTVQKYYNLFKSEVSTNRKYGSGRINKITVDMKIYIKSLYESNSFITLLEKLKKNLILKFQDLLF</sequence>
<proteinExistence type="predicted"/>
<dbReference type="EMBL" id="LTAI01000525">
    <property type="protein sequence ID" value="ORD98662.1"/>
    <property type="molecule type" value="Genomic_DNA"/>
</dbReference>
<comment type="caution">
    <text evidence="1">The sequence shown here is derived from an EMBL/GenBank/DDBJ whole genome shotgun (WGS) entry which is preliminary data.</text>
</comment>
<name>A0A1X0QFX4_9MICR</name>
<protein>
    <submittedName>
        <fullName evidence="1">Uncharacterized protein</fullName>
    </submittedName>
</protein>
<accession>A0A1X0QFX4</accession>
<dbReference type="AlphaFoldDB" id="A0A1X0QFX4"/>